<comment type="subunit">
    <text evidence="7">The RNAP catalytic core consists of 2 alpha, 1 beta, 1 beta' and 1 omega subunit. When a sigma factor is associated with the core the holoenzyme is formed, which can initiate transcription.</text>
</comment>
<dbReference type="Pfam" id="PF04560">
    <property type="entry name" value="RNA_pol_Rpb2_7"/>
    <property type="match status" value="1"/>
</dbReference>
<feature type="domain" description="DNA-directed RNA polymerase subunit 2 hybrid-binding" evidence="8">
    <location>
        <begin position="627"/>
        <end position="1181"/>
    </location>
</feature>
<dbReference type="InterPro" id="IPR007641">
    <property type="entry name" value="RNA_pol_Rpb2_7"/>
</dbReference>
<dbReference type="SUPFAM" id="SSF64484">
    <property type="entry name" value="beta and beta-prime subunits of DNA dependent RNA-polymerase"/>
    <property type="match status" value="1"/>
</dbReference>
<dbReference type="InterPro" id="IPR037033">
    <property type="entry name" value="DNA-dir_RNAP_su2_hyb_sf"/>
</dbReference>
<evidence type="ECO:0000259" key="8">
    <source>
        <dbReference type="Pfam" id="PF00562"/>
    </source>
</evidence>
<comment type="caution">
    <text evidence="11">The sequence shown here is derived from an EMBL/GenBank/DDBJ whole genome shotgun (WGS) entry which is preliminary data.</text>
</comment>
<sequence>MGNNINLNIRFDLNTNLVNKIPLNHNDLQNRLYKNVLWGCYNNEGIKKSKLELILRPLFPVNLKYWSLELIRPSNFIRDEKITSFGLELNVVSYCLDKGILFINSQYDLDVPLMDLPRPSKDGIVTINGTKKTLITQLIKQSAVLFDRENKFISMKDKDVGYLKINGSKIIHNNHESDLFASLLALRTKHSHIFKGTSGTHDVGFYKGTWHRLTWNNPKQNEFKYSSRRSLRCKKILTECLETNKVIITGAYVNVSKTPVVNIGENIILDKNTALNYSGSITITKSFNVLNVIKELEETTFRGETQITCEEIKNVELTFPGRILLNDLTRNHLDFGLEWLTKKDLILILNEILVNQNGFKHTGCNVRMIRGSGDVIIDVIKKTLEPVLCVKDLDVPTDDVMMIGKLFDSVKKIQSDVDEFFGSSNLCQYLDQVNSLSELSHKSKLTCLGEGGLTSQNVEITIRDTKKWHLAKICPIESPEGHNIGLVLALSAYANVDVNGYILTGYYRTYNGLINRNVIYLNHFESKRLNVSLSSNKTQEKWLMCLNWNGIKVTDRGIIDLSLISDVQMFSHAVRLIPFLGHNDPTRALMAANMLKQAIPPLNPRSPLVGTGEEDKVMRDTGHNVVACNNGKVINVDSKRVVVYEPRGRKQRVYILPQPTKSNQEMCQRLRAVVDLDQTLKQGDVIAECQSSCDGEMSLGANLLVAFMCWEGYNFEDSVIISNNVVNKGIFKSLHIIDLKTDVKRTPSGNEWLSPNITDIPIKYRRCLDSNGIVKVNSNVHEDDVLVGKLVPSSDAERKIKEFKEIRGDELNSDSGNNNDNGMITNVGDGNYMSNEGKDRNGEFSPELVHNTSLRVPKGIDYATVLEVERSSDDDKDYQDKDLEDYIHRYNVVTKKYIRRCCMLLQVDNIKKPLTLSSFLSENKVIQNGLNLLHKNYLSYLNKLEVNMLSKFNNRLVNESQNVGSKILETIRIKLLVHKSIKVGDKICGRHGNKGVISKIVPKEDMPFMNDGTPIDIILNPLGVPSRMNIGQLLEATFGLISYKFGLEFKNVLNMYNKTNDDRILERVIPKLTELYPNINNLTKNMILILLAKLSQGVKISCPLFEVSFESCLKDFNNRLLINSGRKIQLYDGKTGLPFGRTTFVGIIYVLKLNHLVDDKIHARSTGPYSVVAQQPLKGKNNLGGQRLGEMEVWALQSYGVAYFLNESLAAKCDDIVARHEIKDNFLEERSTHKLYQTEGMAVLVKELFSMCIEIEATK</sequence>
<dbReference type="InterPro" id="IPR015712">
    <property type="entry name" value="DNA-dir_RNA_pol_su2"/>
</dbReference>
<dbReference type="PANTHER" id="PTHR20856">
    <property type="entry name" value="DNA-DIRECTED RNA POLYMERASE I SUBUNIT 2"/>
    <property type="match status" value="1"/>
</dbReference>
<proteinExistence type="inferred from homology"/>
<dbReference type="InterPro" id="IPR007121">
    <property type="entry name" value="RNA_pol_bsu_CS"/>
</dbReference>
<dbReference type="GO" id="GO:0003899">
    <property type="term" value="F:DNA-directed RNA polymerase activity"/>
    <property type="evidence" value="ECO:0007669"/>
    <property type="project" value="UniProtKB-EC"/>
</dbReference>
<reference evidence="11" key="1">
    <citation type="submission" date="2017-09" db="EMBL/GenBank/DDBJ databases">
        <authorList>
            <person name="Campbell M.A."/>
            <person name="Lukasik P."/>
            <person name="Simon C."/>
            <person name="McCutcheon J.P."/>
        </authorList>
    </citation>
    <scope>NUCLEOTIDE SEQUENCE [LARGE SCALE GENOMIC DNA]</scope>
    <source>
        <strain evidence="11">MAGCAS</strain>
    </source>
</reference>
<evidence type="ECO:0000256" key="7">
    <source>
        <dbReference type="RuleBase" id="RU363031"/>
    </source>
</evidence>
<comment type="catalytic activity">
    <reaction evidence="5 7">
        <text>RNA(n) + a ribonucleoside 5'-triphosphate = RNA(n+1) + diphosphate</text>
        <dbReference type="Rhea" id="RHEA:21248"/>
        <dbReference type="Rhea" id="RHEA-COMP:14527"/>
        <dbReference type="Rhea" id="RHEA-COMP:17342"/>
        <dbReference type="ChEBI" id="CHEBI:33019"/>
        <dbReference type="ChEBI" id="CHEBI:61557"/>
        <dbReference type="ChEBI" id="CHEBI:140395"/>
        <dbReference type="EC" id="2.7.7.6"/>
    </reaction>
</comment>
<dbReference type="Gene3D" id="2.40.50.150">
    <property type="match status" value="1"/>
</dbReference>
<evidence type="ECO:0000256" key="6">
    <source>
        <dbReference type="RuleBase" id="RU000434"/>
    </source>
</evidence>
<dbReference type="Gene3D" id="3.90.1800.10">
    <property type="entry name" value="RNA polymerase alpha subunit dimerisation domain"/>
    <property type="match status" value="1"/>
</dbReference>
<dbReference type="InterPro" id="IPR042107">
    <property type="entry name" value="DNA-dir_RNA_pol_bsu_ext_1_sf"/>
</dbReference>
<evidence type="ECO:0000256" key="4">
    <source>
        <dbReference type="ARBA" id="ARBA00023163"/>
    </source>
</evidence>
<evidence type="ECO:0000256" key="5">
    <source>
        <dbReference type="ARBA" id="ARBA00048552"/>
    </source>
</evidence>
<dbReference type="InterPro" id="IPR014724">
    <property type="entry name" value="RNA_pol_RPB2_OB-fold"/>
</dbReference>
<dbReference type="Gene3D" id="2.40.50.100">
    <property type="match status" value="1"/>
</dbReference>
<dbReference type="Pfam" id="PF04565">
    <property type="entry name" value="RNA_pol_Rpb2_3"/>
    <property type="match status" value="1"/>
</dbReference>
<feature type="domain" description="RNA polymerase Rpb2" evidence="9">
    <location>
        <begin position="1184"/>
        <end position="1257"/>
    </location>
</feature>
<dbReference type="EC" id="2.7.7.6" evidence="7"/>
<keyword evidence="3 7" id="KW-0548">Nucleotidyltransferase</keyword>
<gene>
    <name evidence="11" type="primary">rpoB</name>
    <name evidence="11" type="ORF">MAGCAS_85</name>
</gene>
<dbReference type="Pfam" id="PF00562">
    <property type="entry name" value="RNA_pol_Rpb2_6"/>
    <property type="match status" value="1"/>
</dbReference>
<evidence type="ECO:0000256" key="2">
    <source>
        <dbReference type="ARBA" id="ARBA00022679"/>
    </source>
</evidence>
<comment type="similarity">
    <text evidence="6">Belongs to the RNA polymerase beta chain family.</text>
</comment>
<dbReference type="Gene3D" id="3.90.1100.10">
    <property type="match status" value="1"/>
</dbReference>
<comment type="function">
    <text evidence="7">DNA-dependent RNA polymerase catalyzes the transcription of DNA into RNA using the four ribonucleoside triphosphates as substrates.</text>
</comment>
<feature type="domain" description="RNA polymerase Rpb2" evidence="10">
    <location>
        <begin position="428"/>
        <end position="496"/>
    </location>
</feature>
<keyword evidence="4 7" id="KW-0804">Transcription</keyword>
<dbReference type="Gene3D" id="2.30.150.10">
    <property type="entry name" value="DNA-directed RNA polymerase, beta subunit, external 1 domain"/>
    <property type="match status" value="1"/>
</dbReference>
<dbReference type="PROSITE" id="PS01166">
    <property type="entry name" value="RNA_POL_BETA"/>
    <property type="match status" value="1"/>
</dbReference>
<evidence type="ECO:0000256" key="1">
    <source>
        <dbReference type="ARBA" id="ARBA00022478"/>
    </source>
</evidence>
<dbReference type="Gene3D" id="2.40.270.10">
    <property type="entry name" value="DNA-directed RNA polymerase, subunit 2, domain 6"/>
    <property type="match status" value="2"/>
</dbReference>
<dbReference type="InterPro" id="IPR007645">
    <property type="entry name" value="RNA_pol_Rpb2_3"/>
</dbReference>
<keyword evidence="2 7" id="KW-0808">Transferase</keyword>
<dbReference type="Proteomes" id="UP000229707">
    <property type="component" value="Unassembled WGS sequence"/>
</dbReference>
<dbReference type="GO" id="GO:0000428">
    <property type="term" value="C:DNA-directed RNA polymerase complex"/>
    <property type="evidence" value="ECO:0007669"/>
    <property type="project" value="UniProtKB-KW"/>
</dbReference>
<evidence type="ECO:0000313" key="11">
    <source>
        <dbReference type="EMBL" id="PIM95094.1"/>
    </source>
</evidence>
<keyword evidence="12" id="KW-1185">Reference proteome</keyword>
<dbReference type="EMBL" id="NXGL01000007">
    <property type="protein sequence ID" value="PIM95094.1"/>
    <property type="molecule type" value="Genomic_DNA"/>
</dbReference>
<evidence type="ECO:0000259" key="10">
    <source>
        <dbReference type="Pfam" id="PF04565"/>
    </source>
</evidence>
<organism evidence="11 12">
    <name type="scientific">Candidatus Hodgkinia cicadicola</name>
    <dbReference type="NCBI Taxonomy" id="573658"/>
    <lineage>
        <taxon>Bacteria</taxon>
        <taxon>Pseudomonadati</taxon>
        <taxon>Pseudomonadota</taxon>
        <taxon>Alphaproteobacteria</taxon>
        <taxon>Hyphomicrobiales</taxon>
        <taxon>Candidatus Hodgkinia</taxon>
    </lineage>
</organism>
<evidence type="ECO:0000256" key="3">
    <source>
        <dbReference type="ARBA" id="ARBA00022695"/>
    </source>
</evidence>
<accession>A0ABX4MF44</accession>
<protein>
    <recommendedName>
        <fullName evidence="7">DNA-directed RNA polymerase subunit beta</fullName>
        <ecNumber evidence="7">2.7.7.6</ecNumber>
    </recommendedName>
</protein>
<dbReference type="InterPro" id="IPR007120">
    <property type="entry name" value="DNA-dir_RNAP_su2_dom"/>
</dbReference>
<name>A0ABX4MF44_9HYPH</name>
<keyword evidence="1 7" id="KW-0240">DNA-directed RNA polymerase</keyword>
<evidence type="ECO:0000259" key="9">
    <source>
        <dbReference type="Pfam" id="PF04560"/>
    </source>
</evidence>
<evidence type="ECO:0000313" key="12">
    <source>
        <dbReference type="Proteomes" id="UP000229707"/>
    </source>
</evidence>